<evidence type="ECO:0000313" key="2">
    <source>
        <dbReference type="Proteomes" id="UP001454036"/>
    </source>
</evidence>
<dbReference type="Proteomes" id="UP001454036">
    <property type="component" value="Unassembled WGS sequence"/>
</dbReference>
<comment type="caution">
    <text evidence="1">The sequence shown here is derived from an EMBL/GenBank/DDBJ whole genome shotgun (WGS) entry which is preliminary data.</text>
</comment>
<reference evidence="1 2" key="1">
    <citation type="submission" date="2024-01" db="EMBL/GenBank/DDBJ databases">
        <title>The complete chloroplast genome sequence of Lithospermum erythrorhizon: insights into the phylogenetic relationship among Boraginaceae species and the maternal lineages of purple gromwells.</title>
        <authorList>
            <person name="Okada T."/>
            <person name="Watanabe K."/>
        </authorList>
    </citation>
    <scope>NUCLEOTIDE SEQUENCE [LARGE SCALE GENOMIC DNA]</scope>
</reference>
<accession>A0AAV3RBZ7</accession>
<name>A0AAV3RBZ7_LITER</name>
<dbReference type="PANTHER" id="PTHR11439:SF440">
    <property type="entry name" value="INTEGRASE CATALYTIC DOMAIN-CONTAINING PROTEIN"/>
    <property type="match status" value="1"/>
</dbReference>
<proteinExistence type="predicted"/>
<dbReference type="AlphaFoldDB" id="A0AAV3RBZ7"/>
<organism evidence="1 2">
    <name type="scientific">Lithospermum erythrorhizon</name>
    <name type="common">Purple gromwell</name>
    <name type="synonym">Lithospermum officinale var. erythrorhizon</name>
    <dbReference type="NCBI Taxonomy" id="34254"/>
    <lineage>
        <taxon>Eukaryota</taxon>
        <taxon>Viridiplantae</taxon>
        <taxon>Streptophyta</taxon>
        <taxon>Embryophyta</taxon>
        <taxon>Tracheophyta</taxon>
        <taxon>Spermatophyta</taxon>
        <taxon>Magnoliopsida</taxon>
        <taxon>eudicotyledons</taxon>
        <taxon>Gunneridae</taxon>
        <taxon>Pentapetalae</taxon>
        <taxon>asterids</taxon>
        <taxon>lamiids</taxon>
        <taxon>Boraginales</taxon>
        <taxon>Boraginaceae</taxon>
        <taxon>Boraginoideae</taxon>
        <taxon>Lithospermeae</taxon>
        <taxon>Lithospermum</taxon>
    </lineage>
</organism>
<protein>
    <recommendedName>
        <fullName evidence="3">Retrovirus-related Pol polyprotein from transposon TNT 1-94</fullName>
    </recommendedName>
</protein>
<keyword evidence="2" id="KW-1185">Reference proteome</keyword>
<gene>
    <name evidence="1" type="ORF">LIER_27089</name>
</gene>
<evidence type="ECO:0000313" key="1">
    <source>
        <dbReference type="EMBL" id="GAA0173483.1"/>
    </source>
</evidence>
<sequence>MAHKFHFRYIRYSSDGFSTFSFVDSRKFHYVKFLLLTYKKVLKKFNSFDVVPARTPYDSSIDLTKNVSESVSQIEYAKIIGSEMFLMNCTRPDIAYAVSRLSRYTHNPNSSHWTVLHHLLKYLKGTFDVCLHFRKFHVVLEGYCDANWVSSSDEISSTSGYVFTFGGGIISWKSPKHICIARSIMKSKFI</sequence>
<dbReference type="PANTHER" id="PTHR11439">
    <property type="entry name" value="GAG-POL-RELATED RETROTRANSPOSON"/>
    <property type="match status" value="1"/>
</dbReference>
<evidence type="ECO:0008006" key="3">
    <source>
        <dbReference type="Google" id="ProtNLM"/>
    </source>
</evidence>
<dbReference type="EMBL" id="BAABME010008621">
    <property type="protein sequence ID" value="GAA0173483.1"/>
    <property type="molecule type" value="Genomic_DNA"/>
</dbReference>